<dbReference type="EMBL" id="QGLP01000005">
    <property type="protein sequence ID" value="PXZ04314.1"/>
    <property type="molecule type" value="Genomic_DNA"/>
</dbReference>
<feature type="coiled-coil region" evidence="2">
    <location>
        <begin position="324"/>
        <end position="367"/>
    </location>
</feature>
<sequence length="740" mass="82357">MYISSDTVMFFLVVVGSVFLVIVGFFLLFKAFYIKVPQGTALIVNDMTSKPKVHFTGALVYPIIYKKEFMKISLITFDVERRGKDGLICKDNLRADICVAFYLRVNETTEDVLKVAKSIGVDRASDQKAVSTLFSAKFSEALKTVGKQFELAKLFEDRMNFRERIIDVIGKDLNGYALEDVAIDYLEQTPIKSLDPDNIFDAEGINKITAITAVHKDETNKRERDLELALKKKDTETIEAKLELERQQADAEARQKREIETIRAREAAETLKVQEEERLKAEQARIQTQQEIEVREENRLREVEVAQNNRLRAIAIEEERVTRARSLEIVAREREVELQRIEKDKVLEEEKKQIANVIRERIAVEKTVAVEEEHIKEVREVSKADREKQTTIIEAEARAEQELVKQVKQAEADEQSSKHRAVEISTMAQAELEAAAKQAEAKKQLAQGIEAEEAAVGLAEAKVRKAAAEAEEKEGLVKANITAETLLAEAKGNQEIGLAEAKVIEAKAIAIEKEGLVKANITAETLLAEAKGNQEIGLAEAKVIEAKASAIEKQGLTEAKVLEEKLSAQARGDERIAFAKAYSTKEQGLAEALIIREKLTAEANGLVEKFQAMSTMNEQSQNHEEFRLALEKGFEQAMAAIAANKEIAREQADVLAAAFSKANIEIVGGNDNFFNSFSKAISVGKAIEGTVNQSPVLQSALQSVLARLSGDKKINIKETLQNTDLKALAQQFLSSNNENE</sequence>
<dbReference type="SUPFAM" id="SSF117892">
    <property type="entry name" value="Band 7/SPFH domain"/>
    <property type="match status" value="1"/>
</dbReference>
<accession>A0A2V4E202</accession>
<evidence type="ECO:0008006" key="6">
    <source>
        <dbReference type="Google" id="ProtNLM"/>
    </source>
</evidence>
<feature type="transmembrane region" description="Helical" evidence="3">
    <location>
        <begin position="7"/>
        <end position="29"/>
    </location>
</feature>
<dbReference type="InterPro" id="IPR027705">
    <property type="entry name" value="Flotillin_fam"/>
</dbReference>
<evidence type="ECO:0000256" key="3">
    <source>
        <dbReference type="SAM" id="Phobius"/>
    </source>
</evidence>
<reference evidence="4 5" key="1">
    <citation type="submission" date="2018-05" db="EMBL/GenBank/DDBJ databases">
        <title>Reference genomes for bee gut microbiota database.</title>
        <authorList>
            <person name="Ellegaard K.M."/>
        </authorList>
    </citation>
    <scope>NUCLEOTIDE SEQUENCE [LARGE SCALE GENOMIC DNA]</scope>
    <source>
        <strain evidence="4 5">ESL0177</strain>
    </source>
</reference>
<evidence type="ECO:0000313" key="4">
    <source>
        <dbReference type="EMBL" id="PXZ04314.1"/>
    </source>
</evidence>
<keyword evidence="2" id="KW-0175">Coiled coil</keyword>
<dbReference type="PANTHER" id="PTHR13806">
    <property type="entry name" value="FLOTILLIN-RELATED"/>
    <property type="match status" value="1"/>
</dbReference>
<keyword evidence="3" id="KW-0472">Membrane</keyword>
<keyword evidence="3" id="KW-0812">Transmembrane</keyword>
<dbReference type="InterPro" id="IPR036013">
    <property type="entry name" value="Band_7/SPFH_dom_sf"/>
</dbReference>
<comment type="caution">
    <text evidence="4">The sequence shown here is derived from an EMBL/GenBank/DDBJ whole genome shotgun (WGS) entry which is preliminary data.</text>
</comment>
<dbReference type="GO" id="GO:0012505">
    <property type="term" value="C:endomembrane system"/>
    <property type="evidence" value="ECO:0007669"/>
    <property type="project" value="UniProtKB-SubCell"/>
</dbReference>
<comment type="subcellular location">
    <subcellularLocation>
        <location evidence="1">Endomembrane system</location>
    </subcellularLocation>
</comment>
<protein>
    <recommendedName>
        <fullName evidence="6">Inner membrane protein YqiK</fullName>
    </recommendedName>
</protein>
<dbReference type="AlphaFoldDB" id="A0A2V4E202"/>
<dbReference type="GO" id="GO:0005886">
    <property type="term" value="C:plasma membrane"/>
    <property type="evidence" value="ECO:0007669"/>
    <property type="project" value="TreeGrafter"/>
</dbReference>
<evidence type="ECO:0000313" key="5">
    <source>
        <dbReference type="Proteomes" id="UP000247483"/>
    </source>
</evidence>
<proteinExistence type="predicted"/>
<evidence type="ECO:0000256" key="2">
    <source>
        <dbReference type="SAM" id="Coils"/>
    </source>
</evidence>
<feature type="coiled-coil region" evidence="2">
    <location>
        <begin position="239"/>
        <end position="292"/>
    </location>
</feature>
<dbReference type="RefSeq" id="WP_110423631.1">
    <property type="nucleotide sequence ID" value="NZ_QGLP01000005.1"/>
</dbReference>
<dbReference type="PANTHER" id="PTHR13806:SF31">
    <property type="entry name" value="FLOTILLIN-LIKE PROTEIN 1-RELATED"/>
    <property type="match status" value="1"/>
</dbReference>
<feature type="coiled-coil region" evidence="2">
    <location>
        <begin position="393"/>
        <end position="452"/>
    </location>
</feature>
<organism evidence="4 5">
    <name type="scientific">Gilliamella apicola</name>
    <dbReference type="NCBI Taxonomy" id="1196095"/>
    <lineage>
        <taxon>Bacteria</taxon>
        <taxon>Pseudomonadati</taxon>
        <taxon>Pseudomonadota</taxon>
        <taxon>Gammaproteobacteria</taxon>
        <taxon>Orbales</taxon>
        <taxon>Orbaceae</taxon>
        <taxon>Gilliamella</taxon>
    </lineage>
</organism>
<gene>
    <name evidence="4" type="ORF">DKK79_08115</name>
</gene>
<evidence type="ECO:0000256" key="1">
    <source>
        <dbReference type="ARBA" id="ARBA00004308"/>
    </source>
</evidence>
<dbReference type="Proteomes" id="UP000247483">
    <property type="component" value="Unassembled WGS sequence"/>
</dbReference>
<name>A0A2V4E202_9GAMM</name>
<keyword evidence="3" id="KW-1133">Transmembrane helix</keyword>